<evidence type="ECO:0000313" key="1">
    <source>
        <dbReference type="EMBL" id="EHM46791.1"/>
    </source>
</evidence>
<evidence type="ECO:0000313" key="2">
    <source>
        <dbReference type="Proteomes" id="UP000005959"/>
    </source>
</evidence>
<dbReference type="Proteomes" id="UP000005959">
    <property type="component" value="Unassembled WGS sequence"/>
</dbReference>
<organism evidence="1 2">
    <name type="scientific">Hafnia alvei ATCC 51873</name>
    <dbReference type="NCBI Taxonomy" id="1002364"/>
    <lineage>
        <taxon>Bacteria</taxon>
        <taxon>Pseudomonadati</taxon>
        <taxon>Pseudomonadota</taxon>
        <taxon>Gammaproteobacteria</taxon>
        <taxon>Enterobacterales</taxon>
        <taxon>Hafniaceae</taxon>
        <taxon>Hafnia</taxon>
    </lineage>
</organism>
<reference evidence="1 2" key="1">
    <citation type="submission" date="2011-08" db="EMBL/GenBank/DDBJ databases">
        <authorList>
            <person name="Weinstock G."/>
            <person name="Sodergren E."/>
            <person name="Clifton S."/>
            <person name="Fulton L."/>
            <person name="Fulton B."/>
            <person name="Courtney L."/>
            <person name="Fronick C."/>
            <person name="Harrison M."/>
            <person name="Strong C."/>
            <person name="Farmer C."/>
            <person name="Delahaunty K."/>
            <person name="Markovic C."/>
            <person name="Hall O."/>
            <person name="Minx P."/>
            <person name="Tomlinson C."/>
            <person name="Mitreva M."/>
            <person name="Hou S."/>
            <person name="Chen J."/>
            <person name="Wollam A."/>
            <person name="Pepin K.H."/>
            <person name="Johnson M."/>
            <person name="Bhonagiri V."/>
            <person name="Zhang X."/>
            <person name="Suruliraj S."/>
            <person name="Warren W."/>
            <person name="Chinwalla A."/>
            <person name="Mardis E.R."/>
            <person name="Wilson R.K."/>
        </authorList>
    </citation>
    <scope>NUCLEOTIDE SEQUENCE [LARGE SCALE GENOMIC DNA]</scope>
    <source>
        <strain evidence="1 2">ATCC 51873</strain>
    </source>
</reference>
<proteinExistence type="predicted"/>
<sequence>MAASKIISQAGVLNGYINIAPVKNSQPKTLSLAIVLRMRKRWHTLTVLLMC</sequence>
<dbReference type="AlphaFoldDB" id="G9Y246"/>
<accession>G9Y246</accession>
<comment type="caution">
    <text evidence="1">The sequence shown here is derived from an EMBL/GenBank/DDBJ whole genome shotgun (WGS) entry which is preliminary data.</text>
</comment>
<dbReference type="PATRIC" id="fig|1002364.3.peg.600"/>
<dbReference type="HOGENOM" id="CLU_3099437_0_0_6"/>
<name>G9Y246_HAFAL</name>
<protein>
    <submittedName>
        <fullName evidence="1">Uncharacterized protein</fullName>
    </submittedName>
</protein>
<gene>
    <name evidence="1" type="ORF">HMPREF0454_00658</name>
</gene>
<dbReference type="EMBL" id="AGCI01000010">
    <property type="protein sequence ID" value="EHM46791.1"/>
    <property type="molecule type" value="Genomic_DNA"/>
</dbReference>